<dbReference type="EMBL" id="UZAE01002707">
    <property type="protein sequence ID" value="VDN99983.1"/>
    <property type="molecule type" value="Genomic_DNA"/>
</dbReference>
<evidence type="ECO:0000313" key="5">
    <source>
        <dbReference type="WBParaSite" id="HNAJ_0000412601-mRNA-1"/>
    </source>
</evidence>
<dbReference type="STRING" id="102285.A0A0R3TAN7"/>
<evidence type="ECO:0000313" key="4">
    <source>
        <dbReference type="Proteomes" id="UP000278807"/>
    </source>
</evidence>
<feature type="domain" description="Mon2/Sec7/BIG1-like HDS" evidence="2">
    <location>
        <begin position="3"/>
        <end position="38"/>
    </location>
</feature>
<evidence type="ECO:0000313" key="3">
    <source>
        <dbReference type="EMBL" id="VDN99983.1"/>
    </source>
</evidence>
<feature type="region of interest" description="Disordered" evidence="1">
    <location>
        <begin position="56"/>
        <end position="78"/>
    </location>
</feature>
<organism evidence="5">
    <name type="scientific">Rodentolepis nana</name>
    <name type="common">Dwarf tapeworm</name>
    <name type="synonym">Hymenolepis nana</name>
    <dbReference type="NCBI Taxonomy" id="102285"/>
    <lineage>
        <taxon>Eukaryota</taxon>
        <taxon>Metazoa</taxon>
        <taxon>Spiralia</taxon>
        <taxon>Lophotrochozoa</taxon>
        <taxon>Platyhelminthes</taxon>
        <taxon>Cestoda</taxon>
        <taxon>Eucestoda</taxon>
        <taxon>Cyclophyllidea</taxon>
        <taxon>Hymenolepididae</taxon>
        <taxon>Rodentolepis</taxon>
    </lineage>
</organism>
<name>A0A0R3TAN7_RODNA</name>
<dbReference type="OrthoDB" id="6285965at2759"/>
<dbReference type="Proteomes" id="UP000278807">
    <property type="component" value="Unassembled WGS sequence"/>
</dbReference>
<protein>
    <submittedName>
        <fullName evidence="5">DUF1981 domain-containing protein</fullName>
    </submittedName>
</protein>
<accession>A0A0R3TAN7</accession>
<dbReference type="InterPro" id="IPR015403">
    <property type="entry name" value="Mon2/Sec7/BIG1-like_HDS"/>
</dbReference>
<proteinExistence type="predicted"/>
<keyword evidence="4" id="KW-1185">Reference proteome</keyword>
<dbReference type="WBParaSite" id="HNAJ_0000412601-mRNA-1">
    <property type="protein sequence ID" value="HNAJ_0000412601-mRNA-1"/>
    <property type="gene ID" value="HNAJ_0000412601"/>
</dbReference>
<dbReference type="Pfam" id="PF09324">
    <property type="entry name" value="Sec7-like_HDS"/>
    <property type="match status" value="1"/>
</dbReference>
<dbReference type="AlphaFoldDB" id="A0A0R3TAN7"/>
<evidence type="ECO:0000256" key="1">
    <source>
        <dbReference type="SAM" id="MobiDB-lite"/>
    </source>
</evidence>
<reference evidence="5" key="1">
    <citation type="submission" date="2017-02" db="UniProtKB">
        <authorList>
            <consortium name="WormBaseParasite"/>
        </authorList>
    </citation>
    <scope>IDENTIFICATION</scope>
</reference>
<evidence type="ECO:0000259" key="2">
    <source>
        <dbReference type="Pfam" id="PF09324"/>
    </source>
</evidence>
<gene>
    <name evidence="3" type="ORF">HNAJ_LOCUS4124</name>
</gene>
<sequence length="1020" mass="113984">MCDRELQDRIVNCIAEVVQSCNSALHSGWRPIFAALRSIKVPFLADVDKPVQCATPFHSADQNGSKVESDADTSTQAPKIPKQNHISTVLEVFEIFLFTDDVLVFCNIAVDCVRCLLRYLSAGELDYIYVDTPSLREQRPNTVENAIGSGDEQTQTVKRIDSADEVSSALCKATLPLLRRCCEILGYLWGSASNVLSSQTSSSTADFVLRSAKRQAYIIAGGPPQLNLQPSVRSFSSLILHERVKNLTPWFTSTRFFEPTLHTKVPVDPDLCTLRSLDDIDQPSCVLHLWFLTLEGIVMAIWNCNPMVHRIVFDEFTSLLNECTEKICGEKEVPISKITDGIEREELKSRRIAIGPSFAIFVINHVLMPRLQIAISSNALTSSANEDSKLDSSEFQSYSSPFTLFEQRPDESMLANDIDKDSVVSSKLAFVISQTTQLISSLIIRYQQKSINLSGEIVGINLMLHQFLNGLVDSISMRNERISRLATSCLRHLLISTAPYLTTHQWEIVIGHLEEAFRACLFPIHTLTTVYMDRAIRSLPQDAGLQLANLRPISASNKLRQLALRLFQLPGQLDENVEKARDSSNEDEAEKIEQFCYNFEFVIFPLCSHERERPPLDTIPLSSLISSLVNISLLMHIIGEVLLNNGVGEIENSVPKSVQKLLIFDSSLNLNVFDRDTGKIKSPIISLNILEFFTRLPLTIGLQLLNCLADSYTAFFEFDQCDGVKKLIQRLLKLPSPANLYQYSHLTIMALQITLQQIIQNGLSTEFCSQLSNEIKTSFGDFDENVHKLRVDNFRRLPMQIPISTTRGEFVSPLPWLKKFMPDQRGGRHKFEEYARLLAGLSTHLTQLYLHLLDVKSETRSIEGSPRKRAGSTTTGIVYTTGGVMTESEPRRRMKSGVKTLLMSPRRFTVDVSTTTALSNMDMEITWDCLTEDKCARIASLAESLAVLPEGFMAIAVALETAPTNSPPPSPSISAFSALEGVFACSVARLIAVAEHASLRRALASWFLRLVQDQKLTSLS</sequence>
<reference evidence="3 4" key="2">
    <citation type="submission" date="2018-11" db="EMBL/GenBank/DDBJ databases">
        <authorList>
            <consortium name="Pathogen Informatics"/>
        </authorList>
    </citation>
    <scope>NUCLEOTIDE SEQUENCE [LARGE SCALE GENOMIC DNA]</scope>
</reference>
<feature type="compositionally biased region" description="Polar residues" evidence="1">
    <location>
        <begin position="60"/>
        <end position="77"/>
    </location>
</feature>